<keyword evidence="2" id="KW-1185">Reference proteome</keyword>
<dbReference type="EMBL" id="WSZM01000221">
    <property type="protein sequence ID" value="KAF4037982.1"/>
    <property type="molecule type" value="Genomic_DNA"/>
</dbReference>
<gene>
    <name evidence="1" type="ORF">GN244_ATG09912</name>
</gene>
<dbReference type="Proteomes" id="UP000602510">
    <property type="component" value="Unassembled WGS sequence"/>
</dbReference>
<evidence type="ECO:0000313" key="2">
    <source>
        <dbReference type="Proteomes" id="UP000602510"/>
    </source>
</evidence>
<dbReference type="AlphaFoldDB" id="A0A833SQG9"/>
<proteinExistence type="predicted"/>
<accession>A0A833SQG9</accession>
<sequence>MKIIIISNEHAYHRDCSSFEIHDTYPKAIRRIGNFNFTLRLNSNRSPQELFSWDSRLSTAVSVAHDTITIKVDGYNYAYVAD</sequence>
<evidence type="ECO:0000313" key="1">
    <source>
        <dbReference type="EMBL" id="KAF4037982.1"/>
    </source>
</evidence>
<protein>
    <submittedName>
        <fullName evidence="1">Uncharacterized protein</fullName>
    </submittedName>
</protein>
<comment type="caution">
    <text evidence="1">The sequence shown here is derived from an EMBL/GenBank/DDBJ whole genome shotgun (WGS) entry which is preliminary data.</text>
</comment>
<reference evidence="1" key="1">
    <citation type="submission" date="2020-04" db="EMBL/GenBank/DDBJ databases">
        <title>Hybrid Assembly of Korean Phytophthora infestans isolates.</title>
        <authorList>
            <person name="Prokchorchik M."/>
            <person name="Lee Y."/>
            <person name="Seo J."/>
            <person name="Cho J.-H."/>
            <person name="Park Y.-E."/>
            <person name="Jang D.-C."/>
            <person name="Im J.-S."/>
            <person name="Choi J.-G."/>
            <person name="Park H.-J."/>
            <person name="Lee G.-B."/>
            <person name="Lee Y.-G."/>
            <person name="Hong S.-Y."/>
            <person name="Cho K."/>
            <person name="Sohn K.H."/>
        </authorList>
    </citation>
    <scope>NUCLEOTIDE SEQUENCE</scope>
    <source>
        <strain evidence="1">KR_1_A1</strain>
    </source>
</reference>
<organism evidence="1 2">
    <name type="scientific">Phytophthora infestans</name>
    <name type="common">Potato late blight agent</name>
    <name type="synonym">Botrytis infestans</name>
    <dbReference type="NCBI Taxonomy" id="4787"/>
    <lineage>
        <taxon>Eukaryota</taxon>
        <taxon>Sar</taxon>
        <taxon>Stramenopiles</taxon>
        <taxon>Oomycota</taxon>
        <taxon>Peronosporomycetes</taxon>
        <taxon>Peronosporales</taxon>
        <taxon>Peronosporaceae</taxon>
        <taxon>Phytophthora</taxon>
    </lineage>
</organism>
<name>A0A833SQG9_PHYIN</name>